<dbReference type="InterPro" id="IPR011050">
    <property type="entry name" value="Pectin_lyase_fold/virulence"/>
</dbReference>
<dbReference type="SUPFAM" id="SSF51126">
    <property type="entry name" value="Pectin lyase-like"/>
    <property type="match status" value="1"/>
</dbReference>
<feature type="domain" description="SbsA Ig-like" evidence="3">
    <location>
        <begin position="16"/>
        <end position="77"/>
    </location>
</feature>
<protein>
    <submittedName>
        <fullName evidence="4">Ig-like domain (Group 2)</fullName>
    </submittedName>
</protein>
<dbReference type="RefSeq" id="WP_143525652.1">
    <property type="nucleotide sequence ID" value="NZ_FTOC01000002.1"/>
</dbReference>
<evidence type="ECO:0000259" key="3">
    <source>
        <dbReference type="Pfam" id="PF13205"/>
    </source>
</evidence>
<dbReference type="SUPFAM" id="SSF49373">
    <property type="entry name" value="Invasin/intimin cell-adhesion fragments"/>
    <property type="match status" value="1"/>
</dbReference>
<dbReference type="Pfam" id="PF20585">
    <property type="entry name" value="Pectate_lyase_5"/>
    <property type="match status" value="1"/>
</dbReference>
<dbReference type="InterPro" id="IPR008964">
    <property type="entry name" value="Invasin/intimin_cell_adhesion"/>
</dbReference>
<evidence type="ECO:0000313" key="5">
    <source>
        <dbReference type="Proteomes" id="UP000187608"/>
    </source>
</evidence>
<dbReference type="STRING" id="570947.SAMN05421687_102382"/>
<keyword evidence="1" id="KW-0732">Signal</keyword>
<dbReference type="InterPro" id="IPR032812">
    <property type="entry name" value="SbsA_Ig"/>
</dbReference>
<dbReference type="Gene3D" id="2.60.40.1080">
    <property type="match status" value="1"/>
</dbReference>
<evidence type="ECO:0000313" key="4">
    <source>
        <dbReference type="EMBL" id="SIS41558.1"/>
    </source>
</evidence>
<evidence type="ECO:0000259" key="2">
    <source>
        <dbReference type="Pfam" id="PF02368"/>
    </source>
</evidence>
<dbReference type="Pfam" id="PF13205">
    <property type="entry name" value="Big_5"/>
    <property type="match status" value="1"/>
</dbReference>
<accession>A0A1N7IWT5</accession>
<reference evidence="5" key="1">
    <citation type="submission" date="2017-01" db="EMBL/GenBank/DDBJ databases">
        <authorList>
            <person name="Varghese N."/>
            <person name="Submissions S."/>
        </authorList>
    </citation>
    <scope>NUCLEOTIDE SEQUENCE [LARGE SCALE GENOMIC DNA]</scope>
    <source>
        <strain evidence="5">DSM 23127</strain>
    </source>
</reference>
<keyword evidence="5" id="KW-1185">Reference proteome</keyword>
<proteinExistence type="predicted"/>
<dbReference type="OrthoDB" id="2867478at2"/>
<dbReference type="InterPro" id="IPR014755">
    <property type="entry name" value="Cu-Rt/internalin_Ig-like"/>
</dbReference>
<sequence>MRFLTFRCCFCAINPSTVEVTFNQEVEGLDKSSFSVMTEDGTKQYVKSVSLDGDTATISFYEALETDTTYDIAITDGETTWETSLDYVLGDVAEIEADTSQTVAAGGMYDLTNLDYTVLDENGQDITEVTNVQFETTFDNDTNSTVDLSSATTGFVYVTATDEDGNEVRSERITLTAEAPEAAQITDYSVGESSLDFDADNYMQDTVVQLGEDNQFLNVDTLNQFGNDYSGDVKFESLDKSTALVDRNTGQITPIDEGTVPVKVTVDGEITTTVELEVVADAQLAEFDLSEDTVSVSDSVSAPTTVNFTARDQYEGKFTTLSESDIDVEVTSGTDLVEANLESYSNGEGTINVVGEEAGTATVTITSGDVEQELTVNVVEAGETEGYEVEGFETQLDKYADSDDDASTDTTMDVAVYPVDANGVKTGDEITNATYTVTKEDGTAVDGYNDVSVGTAIDADDLEADKDYTVSVEVGSFDVFEDTFSVVDTEPKPSVEITNSTISDENGNGYLDDELEELFTTYYAGQEDSADVEAISFQSDNTDVVDDYDGTFDGGDIVAKSQGEASIVIQSVTVDDDATSDNDTTADDFEATQVDVNELVNVVIDGEATVSDNSELTAALANDNVDTVNLENDITGDFTVSNDGVTINGNDSVLTGVLTLGTTNSGNTEAGVENINLNNLTLDGNSDGSSDVTNVVIGYSDKVTFDGVTFQNAEYGIKGQQYGTPSELTVVNSTFDGSYGIAQTEGTGFTQIENNTFTTSSAGIDLGTGVSIEDADDSIVDYLFDNNTFNTDSSRAVGDYTVSPTVTYDDDGNILGS</sequence>
<dbReference type="AlphaFoldDB" id="A0A1N7IWT5"/>
<dbReference type="Gene3D" id="2.60.40.1220">
    <property type="match status" value="1"/>
</dbReference>
<dbReference type="Proteomes" id="UP000187608">
    <property type="component" value="Unassembled WGS sequence"/>
</dbReference>
<feature type="domain" description="BIG2" evidence="2">
    <location>
        <begin position="216"/>
        <end position="268"/>
    </location>
</feature>
<dbReference type="Pfam" id="PF02368">
    <property type="entry name" value="Big_2"/>
    <property type="match status" value="1"/>
</dbReference>
<organism evidence="4 5">
    <name type="scientific">Salimicrobium flavidum</name>
    <dbReference type="NCBI Taxonomy" id="570947"/>
    <lineage>
        <taxon>Bacteria</taxon>
        <taxon>Bacillati</taxon>
        <taxon>Bacillota</taxon>
        <taxon>Bacilli</taxon>
        <taxon>Bacillales</taxon>
        <taxon>Bacillaceae</taxon>
        <taxon>Salimicrobium</taxon>
    </lineage>
</organism>
<dbReference type="InterPro" id="IPR046776">
    <property type="entry name" value="Pectate_lyase_5"/>
</dbReference>
<gene>
    <name evidence="4" type="ORF">SAMN05421687_102382</name>
</gene>
<evidence type="ECO:0000256" key="1">
    <source>
        <dbReference type="ARBA" id="ARBA00022729"/>
    </source>
</evidence>
<dbReference type="EMBL" id="FTOC01000002">
    <property type="protein sequence ID" value="SIS41558.1"/>
    <property type="molecule type" value="Genomic_DNA"/>
</dbReference>
<dbReference type="InterPro" id="IPR003343">
    <property type="entry name" value="Big_2"/>
</dbReference>
<name>A0A1N7IWT5_9BACI</name>